<dbReference type="GO" id="GO:0008270">
    <property type="term" value="F:zinc ion binding"/>
    <property type="evidence" value="ECO:0007669"/>
    <property type="project" value="UniProtKB-KW"/>
</dbReference>
<evidence type="ECO:0000256" key="7">
    <source>
        <dbReference type="ARBA" id="ARBA00022843"/>
    </source>
</evidence>
<keyword evidence="9" id="KW-0804">Transcription</keyword>
<evidence type="ECO:0000256" key="10">
    <source>
        <dbReference type="ARBA" id="ARBA00023242"/>
    </source>
</evidence>
<keyword evidence="2" id="KW-1017">Isopeptide bond</keyword>
<dbReference type="OrthoDB" id="6253787at2759"/>
<sequence length="51" mass="5945">CAMCGETFENPWLFNLTVHRRSHTGEKPYRCPHCPYACAQSSKITRHLKTH</sequence>
<keyword evidence="4" id="KW-0677">Repeat</keyword>
<dbReference type="OMA" id="HCPYACA"/>
<reference evidence="14" key="3">
    <citation type="submission" date="2015-06" db="UniProtKB">
        <authorList>
            <consortium name="EnsemblMetazoa"/>
        </authorList>
    </citation>
    <scope>IDENTIFICATION</scope>
</reference>
<dbReference type="EMBL" id="KB097143">
    <property type="protein sequence ID" value="ESN98701.1"/>
    <property type="molecule type" value="Genomic_DNA"/>
</dbReference>
<gene>
    <name evidence="14" type="primary">20196450</name>
    <name evidence="13" type="ORF">HELRODRAFT_137935</name>
</gene>
<evidence type="ECO:0000313" key="13">
    <source>
        <dbReference type="EMBL" id="ESN98701.1"/>
    </source>
</evidence>
<name>T1EIQ0_HELRO</name>
<dbReference type="FunFam" id="3.30.160.60:FF:000046">
    <property type="entry name" value="Putative B-cell lymphoma/leukemia 11A"/>
    <property type="match status" value="1"/>
</dbReference>
<dbReference type="PROSITE" id="PS50157">
    <property type="entry name" value="ZINC_FINGER_C2H2_2"/>
    <property type="match status" value="2"/>
</dbReference>
<keyword evidence="6" id="KW-0862">Zinc</keyword>
<evidence type="ECO:0000256" key="6">
    <source>
        <dbReference type="ARBA" id="ARBA00022833"/>
    </source>
</evidence>
<keyword evidence="7" id="KW-0832">Ubl conjugation</keyword>
<evidence type="ECO:0000313" key="15">
    <source>
        <dbReference type="Proteomes" id="UP000015101"/>
    </source>
</evidence>
<dbReference type="GO" id="GO:0005634">
    <property type="term" value="C:nucleus"/>
    <property type="evidence" value="ECO:0007669"/>
    <property type="project" value="UniProtKB-SubCell"/>
</dbReference>
<dbReference type="SMART" id="SM00355">
    <property type="entry name" value="ZnF_C2H2"/>
    <property type="match status" value="1"/>
</dbReference>
<dbReference type="Proteomes" id="UP000015101">
    <property type="component" value="Unassembled WGS sequence"/>
</dbReference>
<evidence type="ECO:0000259" key="12">
    <source>
        <dbReference type="PROSITE" id="PS50157"/>
    </source>
</evidence>
<evidence type="ECO:0000256" key="11">
    <source>
        <dbReference type="PROSITE-ProRule" id="PRU00042"/>
    </source>
</evidence>
<dbReference type="PANTHER" id="PTHR45993">
    <property type="entry name" value="B-CELL LYMPHOMA/LEUKEMIA 11"/>
    <property type="match status" value="1"/>
</dbReference>
<evidence type="ECO:0000256" key="2">
    <source>
        <dbReference type="ARBA" id="ARBA00022499"/>
    </source>
</evidence>
<dbReference type="HOGENOM" id="CLU_002678_42_25_1"/>
<evidence type="ECO:0000313" key="14">
    <source>
        <dbReference type="EnsemblMetazoa" id="HelroP137935"/>
    </source>
</evidence>
<dbReference type="Pfam" id="PF00096">
    <property type="entry name" value="zf-C2H2"/>
    <property type="match status" value="1"/>
</dbReference>
<dbReference type="CTD" id="20196450"/>
<proteinExistence type="predicted"/>
<organism evidence="14 15">
    <name type="scientific">Helobdella robusta</name>
    <name type="common">Californian leech</name>
    <dbReference type="NCBI Taxonomy" id="6412"/>
    <lineage>
        <taxon>Eukaryota</taxon>
        <taxon>Metazoa</taxon>
        <taxon>Spiralia</taxon>
        <taxon>Lophotrochozoa</taxon>
        <taxon>Annelida</taxon>
        <taxon>Clitellata</taxon>
        <taxon>Hirudinea</taxon>
        <taxon>Rhynchobdellida</taxon>
        <taxon>Glossiphoniidae</taxon>
        <taxon>Helobdella</taxon>
    </lineage>
</organism>
<evidence type="ECO:0000256" key="3">
    <source>
        <dbReference type="ARBA" id="ARBA00022723"/>
    </source>
</evidence>
<dbReference type="AlphaFoldDB" id="T1EIQ0"/>
<feature type="domain" description="C2H2-type" evidence="12">
    <location>
        <begin position="29"/>
        <end position="51"/>
    </location>
</feature>
<dbReference type="PANTHER" id="PTHR45993:SF6">
    <property type="entry name" value="C2H2-TYPE DOMAIN-CONTAINING PROTEIN"/>
    <property type="match status" value="1"/>
</dbReference>
<dbReference type="RefSeq" id="XP_009022688.1">
    <property type="nucleotide sequence ID" value="XM_009024440.1"/>
</dbReference>
<dbReference type="STRING" id="6412.T1EIQ0"/>
<accession>T1EIQ0</accession>
<evidence type="ECO:0000256" key="9">
    <source>
        <dbReference type="ARBA" id="ARBA00023163"/>
    </source>
</evidence>
<dbReference type="eggNOG" id="KOG1721">
    <property type="taxonomic scope" value="Eukaryota"/>
</dbReference>
<evidence type="ECO:0000256" key="5">
    <source>
        <dbReference type="ARBA" id="ARBA00022771"/>
    </source>
</evidence>
<protein>
    <recommendedName>
        <fullName evidence="12">C2H2-type domain-containing protein</fullName>
    </recommendedName>
</protein>
<dbReference type="GeneID" id="20196450"/>
<evidence type="ECO:0000256" key="1">
    <source>
        <dbReference type="ARBA" id="ARBA00004123"/>
    </source>
</evidence>
<dbReference type="EnsemblMetazoa" id="HelroT137935">
    <property type="protein sequence ID" value="HelroP137935"/>
    <property type="gene ID" value="HelroG137935"/>
</dbReference>
<evidence type="ECO:0000256" key="4">
    <source>
        <dbReference type="ARBA" id="ARBA00022737"/>
    </source>
</evidence>
<dbReference type="KEGG" id="hro:HELRODRAFT_137935"/>
<evidence type="ECO:0000256" key="8">
    <source>
        <dbReference type="ARBA" id="ARBA00023015"/>
    </source>
</evidence>
<reference evidence="15" key="1">
    <citation type="submission" date="2012-12" db="EMBL/GenBank/DDBJ databases">
        <authorList>
            <person name="Hellsten U."/>
            <person name="Grimwood J."/>
            <person name="Chapman J.A."/>
            <person name="Shapiro H."/>
            <person name="Aerts A."/>
            <person name="Otillar R.P."/>
            <person name="Terry A.Y."/>
            <person name="Boore J.L."/>
            <person name="Simakov O."/>
            <person name="Marletaz F."/>
            <person name="Cho S.-J."/>
            <person name="Edsinger-Gonzales E."/>
            <person name="Havlak P."/>
            <person name="Kuo D.-H."/>
            <person name="Larsson T."/>
            <person name="Lv J."/>
            <person name="Arendt D."/>
            <person name="Savage R."/>
            <person name="Osoegawa K."/>
            <person name="de Jong P."/>
            <person name="Lindberg D.R."/>
            <person name="Seaver E.C."/>
            <person name="Weisblat D.A."/>
            <person name="Putnam N.H."/>
            <person name="Grigoriev I.V."/>
            <person name="Rokhsar D.S."/>
        </authorList>
    </citation>
    <scope>NUCLEOTIDE SEQUENCE</scope>
</reference>
<dbReference type="InterPro" id="IPR013087">
    <property type="entry name" value="Znf_C2H2_type"/>
</dbReference>
<keyword evidence="15" id="KW-1185">Reference proteome</keyword>
<keyword evidence="8" id="KW-0805">Transcription regulation</keyword>
<dbReference type="InterPro" id="IPR051497">
    <property type="entry name" value="Dev/Hematopoietic_TF"/>
</dbReference>
<comment type="subcellular location">
    <subcellularLocation>
        <location evidence="1">Nucleus</location>
    </subcellularLocation>
</comment>
<keyword evidence="10" id="KW-0539">Nucleus</keyword>
<dbReference type="InterPro" id="IPR036236">
    <property type="entry name" value="Znf_C2H2_sf"/>
</dbReference>
<dbReference type="EMBL" id="AMQM01001043">
    <property type="status" value="NOT_ANNOTATED_CDS"/>
    <property type="molecule type" value="Genomic_DNA"/>
</dbReference>
<dbReference type="SUPFAM" id="SSF57667">
    <property type="entry name" value="beta-beta-alpha zinc fingers"/>
    <property type="match status" value="1"/>
</dbReference>
<reference evidence="13 15" key="2">
    <citation type="journal article" date="2013" name="Nature">
        <title>Insights into bilaterian evolution from three spiralian genomes.</title>
        <authorList>
            <person name="Simakov O."/>
            <person name="Marletaz F."/>
            <person name="Cho S.J."/>
            <person name="Edsinger-Gonzales E."/>
            <person name="Havlak P."/>
            <person name="Hellsten U."/>
            <person name="Kuo D.H."/>
            <person name="Larsson T."/>
            <person name="Lv J."/>
            <person name="Arendt D."/>
            <person name="Savage R."/>
            <person name="Osoegawa K."/>
            <person name="de Jong P."/>
            <person name="Grimwood J."/>
            <person name="Chapman J.A."/>
            <person name="Shapiro H."/>
            <person name="Aerts A."/>
            <person name="Otillar R.P."/>
            <person name="Terry A.Y."/>
            <person name="Boore J.L."/>
            <person name="Grigoriev I.V."/>
            <person name="Lindberg D.R."/>
            <person name="Seaver E.C."/>
            <person name="Weisblat D.A."/>
            <person name="Putnam N.H."/>
            <person name="Rokhsar D.S."/>
        </authorList>
    </citation>
    <scope>NUCLEOTIDE SEQUENCE</scope>
</reference>
<keyword evidence="5 11" id="KW-0863">Zinc-finger</keyword>
<dbReference type="PROSITE" id="PS00028">
    <property type="entry name" value="ZINC_FINGER_C2H2_1"/>
    <property type="match status" value="1"/>
</dbReference>
<feature type="domain" description="C2H2-type" evidence="12">
    <location>
        <begin position="1"/>
        <end position="28"/>
    </location>
</feature>
<dbReference type="Gene3D" id="3.30.160.60">
    <property type="entry name" value="Classic Zinc Finger"/>
    <property type="match status" value="2"/>
</dbReference>
<keyword evidence="3" id="KW-0479">Metal-binding</keyword>
<dbReference type="InParanoid" id="T1EIQ0"/>